<reference evidence="4" key="2">
    <citation type="submission" date="2021-03" db="UniProtKB">
        <authorList>
            <consortium name="EnsemblPlants"/>
        </authorList>
    </citation>
    <scope>IDENTIFICATION</scope>
</reference>
<evidence type="ECO:0000259" key="2">
    <source>
        <dbReference type="Pfam" id="PF14111"/>
    </source>
</evidence>
<keyword evidence="5" id="KW-1185">Reference proteome</keyword>
<feature type="domain" description="DUF4283" evidence="2">
    <location>
        <begin position="37"/>
        <end position="106"/>
    </location>
</feature>
<reference evidence="4" key="1">
    <citation type="submission" date="2018-11" db="EMBL/GenBank/DDBJ databases">
        <authorList>
            <person name="Grassa J C."/>
        </authorList>
    </citation>
    <scope>NUCLEOTIDE SEQUENCE [LARGE SCALE GENOMIC DNA]</scope>
</reference>
<dbReference type="AlphaFoldDB" id="A0A803NGJ5"/>
<evidence type="ECO:0000256" key="1">
    <source>
        <dbReference type="SAM" id="MobiDB-lite"/>
    </source>
</evidence>
<dbReference type="InterPro" id="IPR025836">
    <property type="entry name" value="Zn_knuckle_CX2CX4HX4C"/>
</dbReference>
<organism evidence="4 5">
    <name type="scientific">Cannabis sativa</name>
    <name type="common">Hemp</name>
    <name type="synonym">Marijuana</name>
    <dbReference type="NCBI Taxonomy" id="3483"/>
    <lineage>
        <taxon>Eukaryota</taxon>
        <taxon>Viridiplantae</taxon>
        <taxon>Streptophyta</taxon>
        <taxon>Embryophyta</taxon>
        <taxon>Tracheophyta</taxon>
        <taxon>Spermatophyta</taxon>
        <taxon>Magnoliopsida</taxon>
        <taxon>eudicotyledons</taxon>
        <taxon>Gunneridae</taxon>
        <taxon>Pentapetalae</taxon>
        <taxon>rosids</taxon>
        <taxon>fabids</taxon>
        <taxon>Rosales</taxon>
        <taxon>Cannabaceae</taxon>
        <taxon>Cannabis</taxon>
    </lineage>
</organism>
<dbReference type="EMBL" id="UZAU01000026">
    <property type="status" value="NOT_ANNOTATED_CDS"/>
    <property type="molecule type" value="Genomic_DNA"/>
</dbReference>
<dbReference type="Proteomes" id="UP000596661">
    <property type="component" value="Chromosome 1"/>
</dbReference>
<dbReference type="EnsemblPlants" id="evm.model.01.1322">
    <property type="protein sequence ID" value="cds.evm.model.01.1322"/>
    <property type="gene ID" value="evm.TU.01.1322"/>
</dbReference>
<evidence type="ECO:0000259" key="3">
    <source>
        <dbReference type="Pfam" id="PF14392"/>
    </source>
</evidence>
<sequence length="518" mass="58403">MDPLTNKMKGVINMTEEEGSVFDFVDHEANIETPESHVLYARVLTTKKVWLSTLRNQMAEHWDGRFPVKISESSDLFLLTFGCEGDKVRVLSREPFHFQNHHIVLSSPTPGQNTTSESLIYSPFWVQIYRLPFLSKTKGLAKALGNIIGEYIDVFEDSLNEGWGPFLRIRVNINISKPLLRGRLITLNQIRDEFWVEFRYERLPEYCMECGKLGHPYNKCLKFLELLDMGQEPELEYGPTMKGSALPTSGYDRYRTDFAKGQAWPLITRLAKKSLTSALPQINNRTQPTPRQLFPGESSQHIIKADNSHLAVDHDPNTNSHTIYIMLRLMLRMWTSLLNLVEKKVITHPVISFPPSALNTTSFVPSVANSKTLFPKNKLEYSDLSSVFTPLSAMVNPSNTFATYPPTQPPVQLSNAITTQISMQIHVHNSSSSSAAISSEQFSAGKENESLNRIIKRQSDGSSLRHFLKRCRGTTPTTFSSNLSAEGEFNQNVSTDLMDSNGDQDNSAVAVSQPRKQP</sequence>
<dbReference type="Pfam" id="PF14111">
    <property type="entry name" value="DUF4283"/>
    <property type="match status" value="1"/>
</dbReference>
<name>A0A803NGJ5_CANSA</name>
<dbReference type="PANTHER" id="PTHR31286">
    <property type="entry name" value="GLYCINE-RICH CELL WALL STRUCTURAL PROTEIN 1.8-LIKE"/>
    <property type="match status" value="1"/>
</dbReference>
<dbReference type="Pfam" id="PF14392">
    <property type="entry name" value="zf-CCHC_4"/>
    <property type="match status" value="1"/>
</dbReference>
<accession>A0A803NGJ5</accession>
<dbReference type="InterPro" id="IPR025558">
    <property type="entry name" value="DUF4283"/>
</dbReference>
<evidence type="ECO:0000313" key="5">
    <source>
        <dbReference type="Proteomes" id="UP000596661"/>
    </source>
</evidence>
<feature type="domain" description="Zinc knuckle CX2CX4HX4C" evidence="3">
    <location>
        <begin position="174"/>
        <end position="222"/>
    </location>
</feature>
<protein>
    <recommendedName>
        <fullName evidence="6">CCHC-type domain-containing protein</fullName>
    </recommendedName>
</protein>
<dbReference type="PANTHER" id="PTHR31286:SF167">
    <property type="entry name" value="OS09G0268800 PROTEIN"/>
    <property type="match status" value="1"/>
</dbReference>
<dbReference type="Gramene" id="evm.model.01.1322">
    <property type="protein sequence ID" value="cds.evm.model.01.1322"/>
    <property type="gene ID" value="evm.TU.01.1322"/>
</dbReference>
<proteinExistence type="predicted"/>
<evidence type="ECO:0000313" key="4">
    <source>
        <dbReference type="EnsemblPlants" id="cds.evm.model.01.1322"/>
    </source>
</evidence>
<dbReference type="InterPro" id="IPR040256">
    <property type="entry name" value="At4g02000-like"/>
</dbReference>
<feature type="region of interest" description="Disordered" evidence="1">
    <location>
        <begin position="475"/>
        <end position="518"/>
    </location>
</feature>
<evidence type="ECO:0008006" key="6">
    <source>
        <dbReference type="Google" id="ProtNLM"/>
    </source>
</evidence>